<dbReference type="Proteomes" id="UP000295050">
    <property type="component" value="Unassembled WGS sequence"/>
</dbReference>
<comment type="caution">
    <text evidence="2">The sequence shown here is derived from an EMBL/GenBank/DDBJ whole genome shotgun (WGS) entry which is preliminary data.</text>
</comment>
<dbReference type="AlphaFoldDB" id="A0A4R2RE33"/>
<dbReference type="OrthoDB" id="7849320at2"/>
<keyword evidence="1" id="KW-0812">Transmembrane</keyword>
<protein>
    <recommendedName>
        <fullName evidence="4">DUF2125 domain-containing protein</fullName>
    </recommendedName>
</protein>
<keyword evidence="3" id="KW-1185">Reference proteome</keyword>
<organism evidence="2 3">
    <name type="scientific">Rhodovulum bhavnagarense</name>
    <dbReference type="NCBI Taxonomy" id="992286"/>
    <lineage>
        <taxon>Bacteria</taxon>
        <taxon>Pseudomonadati</taxon>
        <taxon>Pseudomonadota</taxon>
        <taxon>Alphaproteobacteria</taxon>
        <taxon>Rhodobacterales</taxon>
        <taxon>Paracoccaceae</taxon>
        <taxon>Rhodovulum</taxon>
    </lineage>
</organism>
<reference evidence="2 3" key="1">
    <citation type="submission" date="2019-03" db="EMBL/GenBank/DDBJ databases">
        <title>Genomic Encyclopedia of Type Strains, Phase IV (KMG-IV): sequencing the most valuable type-strain genomes for metagenomic binning, comparative biology and taxonomic classification.</title>
        <authorList>
            <person name="Goeker M."/>
        </authorList>
    </citation>
    <scope>NUCLEOTIDE SEQUENCE [LARGE SCALE GENOMIC DNA]</scope>
    <source>
        <strain evidence="2 3">DSM 24766</strain>
    </source>
</reference>
<keyword evidence="1" id="KW-0472">Membrane</keyword>
<dbReference type="RefSeq" id="WP_132951258.1">
    <property type="nucleotide sequence ID" value="NZ_SLXU01000006.1"/>
</dbReference>
<feature type="transmembrane region" description="Helical" evidence="1">
    <location>
        <begin position="12"/>
        <end position="38"/>
    </location>
</feature>
<dbReference type="Pfam" id="PF09898">
    <property type="entry name" value="DUF2125"/>
    <property type="match status" value="1"/>
</dbReference>
<gene>
    <name evidence="2" type="ORF">EV663_10619</name>
</gene>
<proteinExistence type="predicted"/>
<evidence type="ECO:0000313" key="2">
    <source>
        <dbReference type="EMBL" id="TCP61073.1"/>
    </source>
</evidence>
<evidence type="ECO:0000313" key="3">
    <source>
        <dbReference type="Proteomes" id="UP000295050"/>
    </source>
</evidence>
<dbReference type="EMBL" id="SLXU01000006">
    <property type="protein sequence ID" value="TCP61073.1"/>
    <property type="molecule type" value="Genomic_DNA"/>
</dbReference>
<evidence type="ECO:0008006" key="4">
    <source>
        <dbReference type="Google" id="ProtNLM"/>
    </source>
</evidence>
<dbReference type="InterPro" id="IPR018666">
    <property type="entry name" value="DUF2125"/>
</dbReference>
<accession>A0A4R2RE33</accession>
<name>A0A4R2RE33_9RHOB</name>
<evidence type="ECO:0000256" key="1">
    <source>
        <dbReference type="SAM" id="Phobius"/>
    </source>
</evidence>
<keyword evidence="1" id="KW-1133">Transmembrane helix</keyword>
<sequence length="337" mass="36274">MRGDVKRRRARVLRWFVVLCALGLVLWSAYWGAMALAWHGGARIAAQQARLSGMAARFEGGAVSGYPARFELGLNDLSIAHEAGGWSTDAIRVSAQSHRPHDLHLDLSRAHRIAGRHGVLDIDAQQAGIKVLFRPEWTLPVGNISMVADAVEIRHAQVGVVSMDRVRANLAQGAAGGAAYEADITIRGLAVSSAFADLPQAYRAIPEMQVRGQLLFEAPWDRGLLARGAPDLVALVVDSAAFDIGPSRVQVTGQLDRGVDGALSGQLEVGVQNWQSLFDLALDQGYVDPELKDFFLAMLGGLAARNGPEDRLILPLRVRNGRVFYGALVLGGLPALR</sequence>